<dbReference type="GO" id="GO:0046686">
    <property type="term" value="P:response to cadmium ion"/>
    <property type="evidence" value="ECO:0007669"/>
    <property type="project" value="TreeGrafter"/>
</dbReference>
<dbReference type="InterPro" id="IPR011991">
    <property type="entry name" value="ArsR-like_HTH"/>
</dbReference>
<dbReference type="InterPro" id="IPR052543">
    <property type="entry name" value="HTH_Metal-responsive_Reg"/>
</dbReference>
<gene>
    <name evidence="2" type="ORF">E5A73_02020</name>
</gene>
<dbReference type="GO" id="GO:0097063">
    <property type="term" value="F:cadmium ion sensor activity"/>
    <property type="evidence" value="ECO:0007669"/>
    <property type="project" value="TreeGrafter"/>
</dbReference>
<dbReference type="PANTHER" id="PTHR39168">
    <property type="entry name" value="TRANSCRIPTIONAL REGULATOR-RELATED"/>
    <property type="match status" value="1"/>
</dbReference>
<dbReference type="InterPro" id="IPR001845">
    <property type="entry name" value="HTH_ArsR_DNA-bd_dom"/>
</dbReference>
<dbReference type="CDD" id="cd00090">
    <property type="entry name" value="HTH_ARSR"/>
    <property type="match status" value="1"/>
</dbReference>
<accession>A0A4S1XIH1</accession>
<protein>
    <submittedName>
        <fullName evidence="2">ArsR family transcriptional regulator</fullName>
    </submittedName>
</protein>
<dbReference type="PROSITE" id="PS50987">
    <property type="entry name" value="HTH_ARSR_2"/>
    <property type="match status" value="1"/>
</dbReference>
<dbReference type="InterPro" id="IPR036388">
    <property type="entry name" value="WH-like_DNA-bd_sf"/>
</dbReference>
<proteinExistence type="predicted"/>
<dbReference type="Proteomes" id="UP000306147">
    <property type="component" value="Unassembled WGS sequence"/>
</dbReference>
<dbReference type="GO" id="GO:0003700">
    <property type="term" value="F:DNA-binding transcription factor activity"/>
    <property type="evidence" value="ECO:0007669"/>
    <property type="project" value="InterPro"/>
</dbReference>
<feature type="domain" description="HTH arsR-type" evidence="1">
    <location>
        <begin position="1"/>
        <end position="94"/>
    </location>
</feature>
<dbReference type="NCBIfam" id="NF033788">
    <property type="entry name" value="HTH_metalloreg"/>
    <property type="match status" value="1"/>
</dbReference>
<dbReference type="GO" id="GO:0010288">
    <property type="term" value="P:response to lead ion"/>
    <property type="evidence" value="ECO:0007669"/>
    <property type="project" value="TreeGrafter"/>
</dbReference>
<evidence type="ECO:0000313" key="3">
    <source>
        <dbReference type="Proteomes" id="UP000306147"/>
    </source>
</evidence>
<evidence type="ECO:0000259" key="1">
    <source>
        <dbReference type="PROSITE" id="PS50987"/>
    </source>
</evidence>
<dbReference type="PRINTS" id="PR00778">
    <property type="entry name" value="HTHARSR"/>
</dbReference>
<organism evidence="2 3">
    <name type="scientific">Sphingomonas gei</name>
    <dbReference type="NCBI Taxonomy" id="1395960"/>
    <lineage>
        <taxon>Bacteria</taxon>
        <taxon>Pseudomonadati</taxon>
        <taxon>Pseudomonadota</taxon>
        <taxon>Alphaproteobacteria</taxon>
        <taxon>Sphingomonadales</taxon>
        <taxon>Sphingomonadaceae</taxon>
        <taxon>Sphingomonas</taxon>
    </lineage>
</organism>
<dbReference type="SMART" id="SM00418">
    <property type="entry name" value="HTH_ARSR"/>
    <property type="match status" value="1"/>
</dbReference>
<dbReference type="PANTHER" id="PTHR39168:SF1">
    <property type="entry name" value="TRANSCRIPTIONAL REGULATORY PROTEIN"/>
    <property type="match status" value="1"/>
</dbReference>
<dbReference type="RefSeq" id="WP_135962119.1">
    <property type="nucleotide sequence ID" value="NZ_SRXT01000001.1"/>
</dbReference>
<sequence>MVTIVNLAETATLIGDPTRTAMLFTLMDGRAFTAGELARAAGISAPTASSHLAQLCAGGLLSVERQGRHRYFRLAAPEIASILEGLLVVTAHRLPAIPRTGPRDRAMRHARICYDHLAGEVGVALFARMVAQGHVRLAENGAEITGPGARFLADLGIDMTHQRGAPACRLCLDWTERRHHLAGRAGAALCRLALDSGWMRRVEGTRALNVTPTGIAALRKHFALAP</sequence>
<dbReference type="GO" id="GO:0032791">
    <property type="term" value="F:lead ion binding"/>
    <property type="evidence" value="ECO:0007669"/>
    <property type="project" value="TreeGrafter"/>
</dbReference>
<name>A0A4S1XIH1_9SPHN</name>
<dbReference type="EMBL" id="SRXT01000001">
    <property type="protein sequence ID" value="TGX55918.1"/>
    <property type="molecule type" value="Genomic_DNA"/>
</dbReference>
<reference evidence="2 3" key="1">
    <citation type="submission" date="2019-04" db="EMBL/GenBank/DDBJ databases">
        <title>Sphingomonas psychrotolerans sp. nov., isolated from soil in the Tianshan Mountains, Xinjiang, China.</title>
        <authorList>
            <person name="Luo Y."/>
            <person name="Sheng H."/>
        </authorList>
    </citation>
    <scope>NUCLEOTIDE SEQUENCE [LARGE SCALE GENOMIC DNA]</scope>
    <source>
        <strain evidence="2 3">ZFGT-11</strain>
    </source>
</reference>
<keyword evidence="3" id="KW-1185">Reference proteome</keyword>
<dbReference type="OrthoDB" id="9797716at2"/>
<dbReference type="InterPro" id="IPR036390">
    <property type="entry name" value="WH_DNA-bd_sf"/>
</dbReference>
<dbReference type="SUPFAM" id="SSF46785">
    <property type="entry name" value="Winged helix' DNA-binding domain"/>
    <property type="match status" value="1"/>
</dbReference>
<dbReference type="Gene3D" id="1.10.10.10">
    <property type="entry name" value="Winged helix-like DNA-binding domain superfamily/Winged helix DNA-binding domain"/>
    <property type="match status" value="1"/>
</dbReference>
<comment type="caution">
    <text evidence="2">The sequence shown here is derived from an EMBL/GenBank/DDBJ whole genome shotgun (WGS) entry which is preliminary data.</text>
</comment>
<evidence type="ECO:0000313" key="2">
    <source>
        <dbReference type="EMBL" id="TGX55918.1"/>
    </source>
</evidence>
<dbReference type="GO" id="GO:0003677">
    <property type="term" value="F:DNA binding"/>
    <property type="evidence" value="ECO:0007669"/>
    <property type="project" value="TreeGrafter"/>
</dbReference>
<dbReference type="Pfam" id="PF12840">
    <property type="entry name" value="HTH_20"/>
    <property type="match status" value="1"/>
</dbReference>
<dbReference type="AlphaFoldDB" id="A0A4S1XIH1"/>